<dbReference type="Proteomes" id="UP001201020">
    <property type="component" value="Chromosome"/>
</dbReference>
<evidence type="ECO:0000313" key="2">
    <source>
        <dbReference type="EMBL" id="UJG40281.1"/>
    </source>
</evidence>
<feature type="transmembrane region" description="Helical" evidence="1">
    <location>
        <begin position="139"/>
        <end position="159"/>
    </location>
</feature>
<feature type="transmembrane region" description="Helical" evidence="1">
    <location>
        <begin position="108"/>
        <end position="127"/>
    </location>
</feature>
<organism evidence="2">
    <name type="scientific">Candidatus Heimdallarchaeum aukensis</name>
    <dbReference type="NCBI Taxonomy" id="2876573"/>
    <lineage>
        <taxon>Archaea</taxon>
        <taxon>Promethearchaeati</taxon>
        <taxon>Candidatus Heimdallarchaeota</taxon>
        <taxon>Candidatus Heimdallarchaeia (ex Rinke et al. 2021) (nom. nud.)</taxon>
        <taxon>Candidatus Heimdallarchaeales</taxon>
        <taxon>Candidatus Heimdallarchaeaceae</taxon>
        <taxon>Candidatus Heimdallarchaeum</taxon>
    </lineage>
</organism>
<feature type="transmembrane region" description="Helical" evidence="1">
    <location>
        <begin position="171"/>
        <end position="190"/>
    </location>
</feature>
<feature type="transmembrane region" description="Helical" evidence="1">
    <location>
        <begin position="441"/>
        <end position="458"/>
    </location>
</feature>
<gene>
    <name evidence="2" type="ORF">K9W45_10625</name>
</gene>
<sequence length="506" mass="59768">MADLRLKYGTSLNKQKMMEITIVSIIALFLFVLSLYVKDAFCSWFNMQKGAGFYWYYDPSNPEAVWYIEGYVDASYYYQPYLYAFRYQNWNPYLGGEGPLNGYAYGPLFIYGLYFISLFVSIANPSLTNFQVVIESVKWTHIVFDSLSVVMLFFIVINLEIMKSKKFSKYLTGVIASVVYIFMPFNLLYIDALSLNIPQMTFFVLLGTFLFRKEKYILSSFAMTLGWLSKQMPLFIVVPWFIILWKKDEDLKKALVDFLFPFFIFTLIFSIPWLILSPGGYLFRIFGPGKPLSIVSLSSKYNGYTVTLAHSFLKLGSETLANIYLFLNKYMIPFFVFYILTLLICYFNALDIFNDEKQFYIYNTVVILVSHIFISRGIYKYYDAFFSPFFILFLVLLLWSYFDLCRFNNRTLLYSYFFVSIISSSIILYYINWVIIIKSRFLHPLYLLLIFIFISSFLESNFYSSLTKFESYRMIILDIKKIYSDIKNSLRIHKKEKDPKINPNLE</sequence>
<name>A0A9Y1BK27_9ARCH</name>
<feature type="transmembrane region" description="Helical" evidence="1">
    <location>
        <begin position="216"/>
        <end position="243"/>
    </location>
</feature>
<feature type="transmembrane region" description="Helical" evidence="1">
    <location>
        <begin position="20"/>
        <end position="37"/>
    </location>
</feature>
<keyword evidence="1" id="KW-0812">Transmembrane</keyword>
<feature type="transmembrane region" description="Helical" evidence="1">
    <location>
        <begin position="330"/>
        <end position="347"/>
    </location>
</feature>
<feature type="transmembrane region" description="Helical" evidence="1">
    <location>
        <begin position="255"/>
        <end position="276"/>
    </location>
</feature>
<proteinExistence type="predicted"/>
<reference evidence="2" key="1">
    <citation type="journal article" date="2022" name="Nat. Microbiol.">
        <title>Unique mobile elements and scalable gene flow at the prokaryote-eukaryote boundary revealed by circularized Asgard archaea genomes.</title>
        <authorList>
            <person name="Wu F."/>
            <person name="Speth D.R."/>
            <person name="Philosof A."/>
            <person name="Cremiere A."/>
            <person name="Narayanan A."/>
            <person name="Barco R.A."/>
            <person name="Connon S.A."/>
            <person name="Amend J.P."/>
            <person name="Antoshechkin I.A."/>
            <person name="Orphan V.J."/>
        </authorList>
    </citation>
    <scope>NUCLEOTIDE SEQUENCE</scope>
    <source>
        <strain evidence="2">PM71</strain>
    </source>
</reference>
<dbReference type="AlphaFoldDB" id="A0A9Y1BK27"/>
<feature type="transmembrane region" description="Helical" evidence="1">
    <location>
        <begin position="359"/>
        <end position="379"/>
    </location>
</feature>
<keyword evidence="1" id="KW-0472">Membrane</keyword>
<keyword evidence="1" id="KW-1133">Transmembrane helix</keyword>
<evidence type="ECO:0000256" key="1">
    <source>
        <dbReference type="SAM" id="Phobius"/>
    </source>
</evidence>
<dbReference type="EMBL" id="CP084166">
    <property type="protein sequence ID" value="UJG40281.1"/>
    <property type="molecule type" value="Genomic_DNA"/>
</dbReference>
<protein>
    <submittedName>
        <fullName evidence="2">Uncharacterized protein</fullName>
    </submittedName>
</protein>
<feature type="transmembrane region" description="Helical" evidence="1">
    <location>
        <begin position="414"/>
        <end position="435"/>
    </location>
</feature>
<accession>A0A9Y1BK27</accession>
<feature type="transmembrane region" description="Helical" evidence="1">
    <location>
        <begin position="385"/>
        <end position="402"/>
    </location>
</feature>